<dbReference type="GO" id="GO:0031490">
    <property type="term" value="F:chromatin DNA binding"/>
    <property type="evidence" value="ECO:0007669"/>
    <property type="project" value="TreeGrafter"/>
</dbReference>
<organism evidence="16 17">
    <name type="scientific">Eumeta variegata</name>
    <name type="common">Bagworm moth</name>
    <name type="synonym">Eumeta japonica</name>
    <dbReference type="NCBI Taxonomy" id="151549"/>
    <lineage>
        <taxon>Eukaryota</taxon>
        <taxon>Metazoa</taxon>
        <taxon>Ecdysozoa</taxon>
        <taxon>Arthropoda</taxon>
        <taxon>Hexapoda</taxon>
        <taxon>Insecta</taxon>
        <taxon>Pterygota</taxon>
        <taxon>Neoptera</taxon>
        <taxon>Endopterygota</taxon>
        <taxon>Lepidoptera</taxon>
        <taxon>Glossata</taxon>
        <taxon>Ditrysia</taxon>
        <taxon>Tineoidea</taxon>
        <taxon>Psychidae</taxon>
        <taxon>Oiketicinae</taxon>
        <taxon>Eumeta</taxon>
    </lineage>
</organism>
<dbReference type="PANTHER" id="PTHR46357">
    <property type="entry name" value="TRANSCRIPTIONAL REGULATOR ATRX"/>
    <property type="match status" value="1"/>
</dbReference>
<feature type="domain" description="PHD-type" evidence="15">
    <location>
        <begin position="12"/>
        <end position="137"/>
    </location>
</feature>
<dbReference type="GO" id="GO:0005721">
    <property type="term" value="C:pericentric heterochromatin"/>
    <property type="evidence" value="ECO:0007669"/>
    <property type="project" value="TreeGrafter"/>
</dbReference>
<evidence type="ECO:0000256" key="14">
    <source>
        <dbReference type="SAM" id="MobiDB-lite"/>
    </source>
</evidence>
<evidence type="ECO:0000259" key="15">
    <source>
        <dbReference type="PROSITE" id="PS51533"/>
    </source>
</evidence>
<evidence type="ECO:0000256" key="6">
    <source>
        <dbReference type="ARBA" id="ARBA00022771"/>
    </source>
</evidence>
<dbReference type="InterPro" id="IPR025766">
    <property type="entry name" value="ADD"/>
</dbReference>
<dbReference type="CDD" id="cd11726">
    <property type="entry name" value="ADDz_ATRX"/>
    <property type="match status" value="1"/>
</dbReference>
<accession>A0A4C1V9B6</accession>
<keyword evidence="5" id="KW-0227">DNA damage</keyword>
<evidence type="ECO:0000256" key="4">
    <source>
        <dbReference type="ARBA" id="ARBA00022741"/>
    </source>
</evidence>
<comment type="caution">
    <text evidence="16">The sequence shown here is derived from an EMBL/GenBank/DDBJ whole genome shotgun (WGS) entry which is preliminary data.</text>
</comment>
<dbReference type="GO" id="GO:0031297">
    <property type="term" value="P:replication fork processing"/>
    <property type="evidence" value="ECO:0007669"/>
    <property type="project" value="TreeGrafter"/>
</dbReference>
<keyword evidence="12" id="KW-0539">Nucleus</keyword>
<evidence type="ECO:0000256" key="11">
    <source>
        <dbReference type="ARBA" id="ARBA00023204"/>
    </source>
</evidence>
<proteinExistence type="inferred from homology"/>
<keyword evidence="17" id="KW-1185">Reference proteome</keyword>
<comment type="subcellular location">
    <subcellularLocation>
        <location evidence="1">Nucleus</location>
    </subcellularLocation>
</comment>
<feature type="region of interest" description="Disordered" evidence="14">
    <location>
        <begin position="822"/>
        <end position="935"/>
    </location>
</feature>
<keyword evidence="3" id="KW-0479">Metal-binding</keyword>
<evidence type="ECO:0000256" key="9">
    <source>
        <dbReference type="ARBA" id="ARBA00022840"/>
    </source>
</evidence>
<dbReference type="GO" id="GO:0008270">
    <property type="term" value="F:zinc ion binding"/>
    <property type="evidence" value="ECO:0007669"/>
    <property type="project" value="UniProtKB-KW"/>
</dbReference>
<dbReference type="InterPro" id="IPR041430">
    <property type="entry name" value="ADD_ATRX"/>
</dbReference>
<comment type="similarity">
    <text evidence="2">Belongs to the SNF2/RAD54 helicase family.</text>
</comment>
<evidence type="ECO:0000256" key="8">
    <source>
        <dbReference type="ARBA" id="ARBA00022833"/>
    </source>
</evidence>
<feature type="compositionally biased region" description="Acidic residues" evidence="14">
    <location>
        <begin position="918"/>
        <end position="929"/>
    </location>
</feature>
<keyword evidence="6" id="KW-0863">Zinc-finger</keyword>
<evidence type="ECO:0000256" key="13">
    <source>
        <dbReference type="ARBA" id="ARBA00047995"/>
    </source>
</evidence>
<reference evidence="16 17" key="1">
    <citation type="journal article" date="2019" name="Commun. Biol.">
        <title>The bagworm genome reveals a unique fibroin gene that provides high tensile strength.</title>
        <authorList>
            <person name="Kono N."/>
            <person name="Nakamura H."/>
            <person name="Ohtoshi R."/>
            <person name="Tomita M."/>
            <person name="Numata K."/>
            <person name="Arakawa K."/>
        </authorList>
    </citation>
    <scope>NUCLEOTIDE SEQUENCE [LARGE SCALE GENOMIC DNA]</scope>
</reference>
<gene>
    <name evidence="16" type="primary">Atrx</name>
    <name evidence="16" type="ORF">EVAR_19968_1</name>
</gene>
<feature type="compositionally biased region" description="Basic and acidic residues" evidence="14">
    <location>
        <begin position="848"/>
        <end position="871"/>
    </location>
</feature>
<name>A0A4C1V9B6_EUMVA</name>
<dbReference type="GO" id="GO:0006338">
    <property type="term" value="P:chromatin remodeling"/>
    <property type="evidence" value="ECO:0007669"/>
    <property type="project" value="TreeGrafter"/>
</dbReference>
<keyword evidence="4" id="KW-0547">Nucleotide-binding</keyword>
<comment type="catalytic activity">
    <reaction evidence="13">
        <text>ATP + H2O = ADP + phosphate + H(+)</text>
        <dbReference type="Rhea" id="RHEA:13065"/>
        <dbReference type="ChEBI" id="CHEBI:15377"/>
        <dbReference type="ChEBI" id="CHEBI:15378"/>
        <dbReference type="ChEBI" id="CHEBI:30616"/>
        <dbReference type="ChEBI" id="CHEBI:43474"/>
        <dbReference type="ChEBI" id="CHEBI:456216"/>
        <dbReference type="EC" id="3.6.4.12"/>
    </reaction>
</comment>
<dbReference type="STRING" id="151549.A0A4C1V9B6"/>
<evidence type="ECO:0000256" key="1">
    <source>
        <dbReference type="ARBA" id="ARBA00004123"/>
    </source>
</evidence>
<evidence type="ECO:0000256" key="12">
    <source>
        <dbReference type="ARBA" id="ARBA00023242"/>
    </source>
</evidence>
<feature type="compositionally biased region" description="Polar residues" evidence="14">
    <location>
        <begin position="889"/>
        <end position="899"/>
    </location>
</feature>
<keyword evidence="11" id="KW-0234">DNA repair</keyword>
<dbReference type="PANTHER" id="PTHR46357:SF1">
    <property type="entry name" value="TRANSCRIPTIONAL REGULATOR ATRX"/>
    <property type="match status" value="1"/>
</dbReference>
<evidence type="ECO:0000256" key="7">
    <source>
        <dbReference type="ARBA" id="ARBA00022801"/>
    </source>
</evidence>
<evidence type="ECO:0000313" key="17">
    <source>
        <dbReference type="Proteomes" id="UP000299102"/>
    </source>
</evidence>
<dbReference type="PROSITE" id="PS51533">
    <property type="entry name" value="ADD"/>
    <property type="match status" value="1"/>
</dbReference>
<evidence type="ECO:0000256" key="10">
    <source>
        <dbReference type="ARBA" id="ARBA00023125"/>
    </source>
</evidence>
<dbReference type="AlphaFoldDB" id="A0A4C1V9B6"/>
<dbReference type="Pfam" id="PF17981">
    <property type="entry name" value="ADD_ATRX"/>
    <property type="match status" value="1"/>
</dbReference>
<feature type="compositionally biased region" description="Polar residues" evidence="14">
    <location>
        <begin position="828"/>
        <end position="847"/>
    </location>
</feature>
<keyword evidence="7" id="KW-0378">Hydrolase</keyword>
<keyword evidence="10" id="KW-0238">DNA-binding</keyword>
<dbReference type="EMBL" id="BGZK01000304">
    <property type="protein sequence ID" value="GBP35458.1"/>
    <property type="molecule type" value="Genomic_DNA"/>
</dbReference>
<dbReference type="OrthoDB" id="6286493at2759"/>
<keyword evidence="8" id="KW-0862">Zinc</keyword>
<dbReference type="GO" id="GO:0003678">
    <property type="term" value="F:DNA helicase activity"/>
    <property type="evidence" value="ECO:0007669"/>
    <property type="project" value="UniProtKB-EC"/>
</dbReference>
<dbReference type="GO" id="GO:0005524">
    <property type="term" value="F:ATP binding"/>
    <property type="evidence" value="ECO:0007669"/>
    <property type="project" value="UniProtKB-KW"/>
</dbReference>
<dbReference type="GO" id="GO:0006281">
    <property type="term" value="P:DNA repair"/>
    <property type="evidence" value="ECO:0007669"/>
    <property type="project" value="UniProtKB-KW"/>
</dbReference>
<evidence type="ECO:0000256" key="5">
    <source>
        <dbReference type="ARBA" id="ARBA00022763"/>
    </source>
</evidence>
<keyword evidence="9" id="KW-0067">ATP-binding</keyword>
<dbReference type="GO" id="GO:0016787">
    <property type="term" value="F:hydrolase activity"/>
    <property type="evidence" value="ECO:0007669"/>
    <property type="project" value="UniProtKB-KW"/>
</dbReference>
<dbReference type="GO" id="GO:0005634">
    <property type="term" value="C:nucleus"/>
    <property type="evidence" value="ECO:0007669"/>
    <property type="project" value="UniProtKB-SubCell"/>
</dbReference>
<evidence type="ECO:0000313" key="16">
    <source>
        <dbReference type="EMBL" id="GBP35458.1"/>
    </source>
</evidence>
<sequence length="935" mass="104662">METPFFAIAIINDLNDVKKDKLHCTACNKHLGSAARSETRMRPHPMLRTLVCHLCHSFYNSGEFEKGDDGSELYCRWCGQGGQKCIRRNFGSTKIKEIESADDWKCFKCVPRPLWDLRALCWALMRYCDLQNRLAYTTVDPVLKEKYQQACAIDESMCCKDKKKKPIITYNRKKDQPEDTTKKLGELKLEGLKKSSEKSAELISKIPPTIQVKKFASINANETSLIDINRKAQKRPASPIKVKPNILKKPLPISPYIAPQPPPMKKIKISQPILIPNSMKVDKQFLRNKLSMPLGLPNQMPFNGYRGCIPNDNINLSLENLTQGLDMESVAALASVSFQNTNNNRDNVVCTPDLLLEPLCEVSEDNNDDDVQCITPVPIVTSKVDCPPPPPPLVPRPPNSLPDLSPNNIIQMTENDVTINAATGGLKFRIDPQTLSCKKMYRLPDGRIFAINPNPNMPGGYSATIVAITDAPKAPQQSTPPASVITRTPRIQKMTRRTSKTSNAGAKVNKGTDITVTRDCDMETPVEWYRYNLIDGIDALQYSLLRLQKLKREATTQFLRTRTVDEMRNLHSTLERVLNNSAARFHEIRENLNKGLKSYILKKSGSAVSEEDEEDDDDVEILPNADDNDDPIFIDENSIDSNKIESTSATSNDIDLFCNERIVTVDPNTSKIQSNDTYNTSECINVNKDDESNTVLLDSSTENDNAEEKLNEENILDISKQKDIENKLENSNCVENNETIEDDVNTNILERVCELSADENTNDESQIKIHTKRNDIETENVVNSCNDLNGQGQKHIENINVLKKKSANDLEDVDELCINKNENDTDELQTNSQTADEGQTNSQTTDEVLTKSIDKETDANDNKVEKEHEISNDNGVVMTSDVGEKEESNVNCDAQSSSSKVDDTDISDEIIEKLLGNEPDEDVVTDADGESILGN</sequence>
<protein>
    <submittedName>
        <fullName evidence="16">Transcriptional regulator ATRX</fullName>
    </submittedName>
</protein>
<dbReference type="Proteomes" id="UP000299102">
    <property type="component" value="Unassembled WGS sequence"/>
</dbReference>
<dbReference type="InterPro" id="IPR052131">
    <property type="entry name" value="ATRX_domain-containing"/>
</dbReference>
<evidence type="ECO:0000256" key="3">
    <source>
        <dbReference type="ARBA" id="ARBA00022723"/>
    </source>
</evidence>
<evidence type="ECO:0000256" key="2">
    <source>
        <dbReference type="ARBA" id="ARBA00007025"/>
    </source>
</evidence>
<feature type="compositionally biased region" description="Acidic residues" evidence="14">
    <location>
        <begin position="609"/>
        <end position="630"/>
    </location>
</feature>
<feature type="region of interest" description="Disordered" evidence="14">
    <location>
        <begin position="605"/>
        <end position="630"/>
    </location>
</feature>